<keyword evidence="4" id="KW-0547">Nucleotide-binding</keyword>
<dbReference type="Gene3D" id="3.40.50.300">
    <property type="entry name" value="P-loop containing nucleotide triphosphate hydrolases"/>
    <property type="match status" value="1"/>
</dbReference>
<evidence type="ECO:0000256" key="1">
    <source>
        <dbReference type="ARBA" id="ARBA00005417"/>
    </source>
</evidence>
<dbReference type="Proteomes" id="UP000023435">
    <property type="component" value="Unassembled WGS sequence"/>
</dbReference>
<dbReference type="PANTHER" id="PTHR42711:SF5">
    <property type="entry name" value="ABC TRANSPORTER ATP-BINDING PROTEIN NATA"/>
    <property type="match status" value="1"/>
</dbReference>
<dbReference type="PROSITE" id="PS00211">
    <property type="entry name" value="ABC_TRANSPORTER_1"/>
    <property type="match status" value="1"/>
</dbReference>
<evidence type="ECO:0000256" key="3">
    <source>
        <dbReference type="ARBA" id="ARBA00022458"/>
    </source>
</evidence>
<dbReference type="PANTHER" id="PTHR42711">
    <property type="entry name" value="ABC TRANSPORTER ATP-BINDING PROTEIN"/>
    <property type="match status" value="1"/>
</dbReference>
<evidence type="ECO:0000313" key="8">
    <source>
        <dbReference type="Proteomes" id="UP000023435"/>
    </source>
</evidence>
<dbReference type="Pfam" id="PF00005">
    <property type="entry name" value="ABC_tran"/>
    <property type="match status" value="1"/>
</dbReference>
<dbReference type="InterPro" id="IPR027417">
    <property type="entry name" value="P-loop_NTPase"/>
</dbReference>
<sequence length="336" mass="36275">MSAAALADSDRAQAAADQAPAIKARGMSKQFGELRAVDDVDLTVPRACVYGFLGPNGSGKSTTIRMLCGLLTPSAGEIEVLGLKIPEQAEALRRRIGYMTQKFSLFEDLTVRENLEFLAAVQDIPKAKARQRIDELVEQYHFADRQKQLAGTMSGGQKQRLALAGAVIHGPELLFLDEPTSAVDPESRRDFWEKLFELADTGTTLLVSTHYMDEAERCHRLAILDQGKLVADGTPAELTGALADRAIEVRAAQPRKAQRVLVGLPGVLSVAQVGNSLRVLLADAHTAEQSLEQALREAGLPAQVDKAKPNLEDVFVSATRGHEPPASTRHATQATP</sequence>
<evidence type="ECO:0000259" key="6">
    <source>
        <dbReference type="PROSITE" id="PS50893"/>
    </source>
</evidence>
<dbReference type="InterPro" id="IPR050763">
    <property type="entry name" value="ABC_transporter_ATP-binding"/>
</dbReference>
<dbReference type="SUPFAM" id="SSF52540">
    <property type="entry name" value="P-loop containing nucleoside triphosphate hydrolases"/>
    <property type="match status" value="1"/>
</dbReference>
<comment type="similarity">
    <text evidence="1">Belongs to the ABC transporter superfamily.</text>
</comment>
<keyword evidence="5" id="KW-0067">ATP-binding</keyword>
<keyword evidence="3" id="KW-0536">Nodulation</keyword>
<keyword evidence="8" id="KW-1185">Reference proteome</keyword>
<dbReference type="CDD" id="cd03230">
    <property type="entry name" value="ABC_DR_subfamily_A"/>
    <property type="match status" value="1"/>
</dbReference>
<dbReference type="InterPro" id="IPR003439">
    <property type="entry name" value="ABC_transporter-like_ATP-bd"/>
</dbReference>
<dbReference type="SMART" id="SM00382">
    <property type="entry name" value="AAA"/>
    <property type="match status" value="1"/>
</dbReference>
<evidence type="ECO:0000256" key="4">
    <source>
        <dbReference type="ARBA" id="ARBA00022741"/>
    </source>
</evidence>
<dbReference type="GO" id="GO:0005524">
    <property type="term" value="F:ATP binding"/>
    <property type="evidence" value="ECO:0007669"/>
    <property type="project" value="UniProtKB-KW"/>
</dbReference>
<protein>
    <submittedName>
        <fullName evidence="7">ABC-type multidrug transport system, ATPase component</fullName>
    </submittedName>
</protein>
<name>A0A108U7E8_9GAMM</name>
<organism evidence="7 8">
    <name type="scientific">Lysobacter capsici AZ78</name>
    <dbReference type="NCBI Taxonomy" id="1444315"/>
    <lineage>
        <taxon>Bacteria</taxon>
        <taxon>Pseudomonadati</taxon>
        <taxon>Pseudomonadota</taxon>
        <taxon>Gammaproteobacteria</taxon>
        <taxon>Lysobacterales</taxon>
        <taxon>Lysobacteraceae</taxon>
        <taxon>Lysobacter</taxon>
    </lineage>
</organism>
<dbReference type="InterPro" id="IPR017871">
    <property type="entry name" value="ABC_transporter-like_CS"/>
</dbReference>
<keyword evidence="2" id="KW-0813">Transport</keyword>
<feature type="domain" description="ABC transporter" evidence="6">
    <location>
        <begin position="22"/>
        <end position="251"/>
    </location>
</feature>
<evidence type="ECO:0000313" key="7">
    <source>
        <dbReference type="EMBL" id="KWS03942.1"/>
    </source>
</evidence>
<dbReference type="InterPro" id="IPR003593">
    <property type="entry name" value="AAA+_ATPase"/>
</dbReference>
<proteinExistence type="inferred from homology"/>
<dbReference type="GO" id="GO:0016887">
    <property type="term" value="F:ATP hydrolysis activity"/>
    <property type="evidence" value="ECO:0007669"/>
    <property type="project" value="InterPro"/>
</dbReference>
<reference evidence="7 8" key="1">
    <citation type="journal article" date="2014" name="Genome Announc.">
        <title>Draft Genome Sequence of Lysobacter capsici AZ78, a Bacterium Antagonistic to Plant-Pathogenic Oomycetes.</title>
        <authorList>
            <person name="Puopolo G."/>
            <person name="Sonego P."/>
            <person name="Engelen K."/>
            <person name="Pertot I."/>
        </authorList>
    </citation>
    <scope>NUCLEOTIDE SEQUENCE [LARGE SCALE GENOMIC DNA]</scope>
    <source>
        <strain evidence="7 8">AZ78</strain>
    </source>
</reference>
<dbReference type="EMBL" id="JAJA02000001">
    <property type="protein sequence ID" value="KWS03942.1"/>
    <property type="molecule type" value="Genomic_DNA"/>
</dbReference>
<comment type="caution">
    <text evidence="7">The sequence shown here is derived from an EMBL/GenBank/DDBJ whole genome shotgun (WGS) entry which is preliminary data.</text>
</comment>
<dbReference type="PROSITE" id="PS50893">
    <property type="entry name" value="ABC_TRANSPORTER_2"/>
    <property type="match status" value="1"/>
</dbReference>
<evidence type="ECO:0000256" key="5">
    <source>
        <dbReference type="ARBA" id="ARBA00022840"/>
    </source>
</evidence>
<dbReference type="AlphaFoldDB" id="A0A108U7E8"/>
<gene>
    <name evidence="7" type="ORF">AZ78_1491</name>
</gene>
<accession>A0A108U7E8</accession>
<evidence type="ECO:0000256" key="2">
    <source>
        <dbReference type="ARBA" id="ARBA00022448"/>
    </source>
</evidence>